<dbReference type="GO" id="GO:0016020">
    <property type="term" value="C:membrane"/>
    <property type="evidence" value="ECO:0007669"/>
    <property type="project" value="UniProtKB-SubCell"/>
</dbReference>
<proteinExistence type="inferred from homology"/>
<keyword evidence="6" id="KW-0560">Oxidoreductase</keyword>
<feature type="transmembrane region" description="Helical" evidence="11">
    <location>
        <begin position="105"/>
        <end position="122"/>
    </location>
</feature>
<evidence type="ECO:0000256" key="10">
    <source>
        <dbReference type="SAM" id="MobiDB-lite"/>
    </source>
</evidence>
<dbReference type="Gene3D" id="1.20.1440.130">
    <property type="entry name" value="VKOR domain"/>
    <property type="match status" value="1"/>
</dbReference>
<accession>A0A2R3Z8I5</accession>
<dbReference type="Pfam" id="PF19335">
    <property type="entry name" value="HMBD"/>
    <property type="match status" value="1"/>
</dbReference>
<feature type="domain" description="Heavy metal binding" evidence="14">
    <location>
        <begin position="24"/>
        <end position="50"/>
    </location>
</feature>
<reference evidence="16" key="1">
    <citation type="submission" date="2018-03" db="EMBL/GenBank/DDBJ databases">
        <title>Gramella fulva sp. nov., isolated from a dry surface of tidal flat.</title>
        <authorList>
            <person name="Hwang S.H."/>
            <person name="Hwang W.M."/>
            <person name="Kang K."/>
            <person name="Ahn T.-Y."/>
        </authorList>
    </citation>
    <scope>NUCLEOTIDE SEQUENCE [LARGE SCALE GENOMIC DNA]</scope>
    <source>
        <strain evidence="16">SH35</strain>
    </source>
</reference>
<keyword evidence="7 11" id="KW-0472">Membrane</keyword>
<dbReference type="KEGG" id="grs:C7S20_15665"/>
<dbReference type="GO" id="GO:0048038">
    <property type="term" value="F:quinone binding"/>
    <property type="evidence" value="ECO:0007669"/>
    <property type="project" value="UniProtKB-KW"/>
</dbReference>
<dbReference type="Pfam" id="PF07884">
    <property type="entry name" value="VKOR"/>
    <property type="match status" value="1"/>
</dbReference>
<dbReference type="InterPro" id="IPR045800">
    <property type="entry name" value="HMBD"/>
</dbReference>
<dbReference type="GO" id="GO:0016491">
    <property type="term" value="F:oxidoreductase activity"/>
    <property type="evidence" value="ECO:0007669"/>
    <property type="project" value="UniProtKB-KW"/>
</dbReference>
<evidence type="ECO:0000256" key="1">
    <source>
        <dbReference type="ARBA" id="ARBA00004141"/>
    </source>
</evidence>
<evidence type="ECO:0000256" key="5">
    <source>
        <dbReference type="ARBA" id="ARBA00022989"/>
    </source>
</evidence>
<comment type="similarity">
    <text evidence="2">Belongs to the VKOR family.</text>
</comment>
<dbReference type="Proteomes" id="UP000241507">
    <property type="component" value="Chromosome"/>
</dbReference>
<dbReference type="RefSeq" id="WP_107013359.1">
    <property type="nucleotide sequence ID" value="NZ_CP028136.1"/>
</dbReference>
<feature type="transmembrane region" description="Helical" evidence="11">
    <location>
        <begin position="178"/>
        <end position="197"/>
    </location>
</feature>
<evidence type="ECO:0000259" key="14">
    <source>
        <dbReference type="Pfam" id="PF19335"/>
    </source>
</evidence>
<keyword evidence="9" id="KW-0676">Redox-active center</keyword>
<name>A0A2R3Z8I5_9FLAO</name>
<evidence type="ECO:0000313" key="16">
    <source>
        <dbReference type="Proteomes" id="UP000241507"/>
    </source>
</evidence>
<feature type="domain" description="Vitamin K epoxide reductase" evidence="13">
    <location>
        <begin position="254"/>
        <end position="381"/>
    </location>
</feature>
<evidence type="ECO:0000256" key="9">
    <source>
        <dbReference type="ARBA" id="ARBA00023284"/>
    </source>
</evidence>
<dbReference type="OrthoDB" id="9814124at2"/>
<sequence length="557" mass="62717">MKKNDPSSMAHPGNDDKSSKKVQYTCSMHPEVLSDEPGKCPKCGMTLVKKEEAKNEMSGHKMEGMGSRGVTRPMMHMESREHKDMGGMKMSTEDRMKMLVNHHKQTLWVFWAVVLLGFWMIISPLTFDYGKNVVEPSGGRDVWLTLADRIAAMRWSDIISGILLVYFGWRSLKPNRPYSVWICCFIGVWISLAPFVFWAPTAIAYYNGTMVGALIIALTILIPGMPNMITFMKMGGDVPMGWSYNPSSWPQRSIMIGLAFLGWLASRYLGAFQLGYIDYAWDPFFDNGTMTVLNSDMSHSFPISDAALGTFAYTLEFLMGFMGGTSRWRTMPWMVTLFGILVIPLGFVSIFLIISQPLSVGAWCAICLFSAIVMLPMIPLQIDEVIAMWQHMVQRKQKGDSLWRVFWKGGEALSTETDVRSPEIAELNDNPWKVFKSSIWGMSFPWRLTVSTFLGIWLMVFPTVFGIGIETPFADLNHLGGALVIVFAVMAMAEVIRSLRYLNVLLGLVLAVMPWFIESVSLAFMLSTSITGILVIILSYSKGEIKETYGLWDKYVV</sequence>
<evidence type="ECO:0000259" key="13">
    <source>
        <dbReference type="Pfam" id="PF07884"/>
    </source>
</evidence>
<evidence type="ECO:0000256" key="8">
    <source>
        <dbReference type="ARBA" id="ARBA00023157"/>
    </source>
</evidence>
<gene>
    <name evidence="15" type="ORF">C7S20_15665</name>
</gene>
<organism evidence="15 16">
    <name type="scientific">Christiangramia fulva</name>
    <dbReference type="NCBI Taxonomy" id="2126553"/>
    <lineage>
        <taxon>Bacteria</taxon>
        <taxon>Pseudomonadati</taxon>
        <taxon>Bacteroidota</taxon>
        <taxon>Flavobacteriia</taxon>
        <taxon>Flavobacteriales</taxon>
        <taxon>Flavobacteriaceae</taxon>
        <taxon>Christiangramia</taxon>
    </lineage>
</organism>
<dbReference type="CDD" id="cd12919">
    <property type="entry name" value="VKOR_2"/>
    <property type="match status" value="1"/>
</dbReference>
<feature type="transmembrane region" description="Helical" evidence="11">
    <location>
        <begin position="446"/>
        <end position="467"/>
    </location>
</feature>
<feature type="transmembrane region" description="Helical" evidence="11">
    <location>
        <begin position="333"/>
        <end position="354"/>
    </location>
</feature>
<evidence type="ECO:0000313" key="15">
    <source>
        <dbReference type="EMBL" id="AVR46586.1"/>
    </source>
</evidence>
<keyword evidence="8" id="KW-1015">Disulfide bond</keyword>
<feature type="transmembrane region" description="Helical" evidence="11">
    <location>
        <begin position="360"/>
        <end position="382"/>
    </location>
</feature>
<feature type="domain" description="SPW repeat-containing integral membrane" evidence="12">
    <location>
        <begin position="447"/>
        <end position="539"/>
    </location>
</feature>
<dbReference type="GO" id="GO:0046872">
    <property type="term" value="F:metal ion binding"/>
    <property type="evidence" value="ECO:0007669"/>
    <property type="project" value="InterPro"/>
</dbReference>
<comment type="subcellular location">
    <subcellularLocation>
        <location evidence="1">Membrane</location>
        <topology evidence="1">Multi-pass membrane protein</topology>
    </subcellularLocation>
</comment>
<keyword evidence="4" id="KW-0874">Quinone</keyword>
<dbReference type="InterPro" id="IPR012932">
    <property type="entry name" value="VKOR"/>
</dbReference>
<keyword evidence="16" id="KW-1185">Reference proteome</keyword>
<dbReference type="AlphaFoldDB" id="A0A2R3Z8I5"/>
<dbReference type="InterPro" id="IPR038354">
    <property type="entry name" value="VKOR_sf"/>
</dbReference>
<feature type="region of interest" description="Disordered" evidence="10">
    <location>
        <begin position="1"/>
        <end position="23"/>
    </location>
</feature>
<evidence type="ECO:0000256" key="2">
    <source>
        <dbReference type="ARBA" id="ARBA00006214"/>
    </source>
</evidence>
<feature type="transmembrane region" description="Helical" evidence="11">
    <location>
        <begin position="479"/>
        <end position="496"/>
    </location>
</feature>
<evidence type="ECO:0000256" key="4">
    <source>
        <dbReference type="ARBA" id="ARBA00022719"/>
    </source>
</evidence>
<evidence type="ECO:0000256" key="7">
    <source>
        <dbReference type="ARBA" id="ARBA00023136"/>
    </source>
</evidence>
<evidence type="ECO:0000256" key="11">
    <source>
        <dbReference type="SAM" id="Phobius"/>
    </source>
</evidence>
<feature type="transmembrane region" description="Helical" evidence="11">
    <location>
        <begin position="523"/>
        <end position="541"/>
    </location>
</feature>
<protein>
    <submittedName>
        <fullName evidence="15">Vitamin K epoxide reductase</fullName>
    </submittedName>
</protein>
<evidence type="ECO:0000256" key="3">
    <source>
        <dbReference type="ARBA" id="ARBA00022692"/>
    </source>
</evidence>
<dbReference type="InterPro" id="IPR005530">
    <property type="entry name" value="SPW"/>
</dbReference>
<feature type="transmembrane region" description="Helical" evidence="11">
    <location>
        <begin position="254"/>
        <end position="281"/>
    </location>
</feature>
<dbReference type="Pfam" id="PF03779">
    <property type="entry name" value="SPW"/>
    <property type="match status" value="1"/>
</dbReference>
<feature type="transmembrane region" description="Helical" evidence="11">
    <location>
        <begin position="203"/>
        <end position="224"/>
    </location>
</feature>
<dbReference type="EMBL" id="CP028136">
    <property type="protein sequence ID" value="AVR46586.1"/>
    <property type="molecule type" value="Genomic_DNA"/>
</dbReference>
<evidence type="ECO:0000256" key="6">
    <source>
        <dbReference type="ARBA" id="ARBA00023002"/>
    </source>
</evidence>
<keyword evidence="5 11" id="KW-1133">Transmembrane helix</keyword>
<keyword evidence="3 11" id="KW-0812">Transmembrane</keyword>
<evidence type="ECO:0000259" key="12">
    <source>
        <dbReference type="Pfam" id="PF03779"/>
    </source>
</evidence>
<feature type="transmembrane region" description="Helical" evidence="11">
    <location>
        <begin position="142"/>
        <end position="166"/>
    </location>
</feature>